<evidence type="ECO:0000313" key="2">
    <source>
        <dbReference type="Proteomes" id="UP000515957"/>
    </source>
</evidence>
<dbReference type="InterPro" id="IPR057003">
    <property type="entry name" value="Phage_tail_terminator_2"/>
</dbReference>
<dbReference type="GeneID" id="70080672"/>
<dbReference type="Proteomes" id="UP000515957">
    <property type="component" value="Segment"/>
</dbReference>
<dbReference type="RefSeq" id="YP_010246135.1">
    <property type="nucleotide sequence ID" value="NC_060133.1"/>
</dbReference>
<evidence type="ECO:0000313" key="1">
    <source>
        <dbReference type="EMBL" id="QNJ57066.1"/>
    </source>
</evidence>
<proteinExistence type="predicted"/>
<organism evidence="1 2">
    <name type="scientific">Gordonia phage Rabbitrun</name>
    <dbReference type="NCBI Taxonomy" id="2762280"/>
    <lineage>
        <taxon>Viruses</taxon>
        <taxon>Duplodnaviria</taxon>
        <taxon>Heunggongvirae</taxon>
        <taxon>Uroviricota</taxon>
        <taxon>Caudoviricetes</taxon>
        <taxon>Deeyouvirinae</taxon>
        <taxon>Nevillevirus</taxon>
        <taxon>Nevillevirus rabbitrun</taxon>
    </lineage>
</organism>
<protein>
    <submittedName>
        <fullName evidence="1">Tail terminator</fullName>
    </submittedName>
</protein>
<reference evidence="1 2" key="1">
    <citation type="submission" date="2020-06" db="EMBL/GenBank/DDBJ databases">
        <authorList>
            <person name="Herren C.D."/>
            <person name="Smith Caldas M."/>
            <person name="Brooke G.M."/>
            <person name="Cabrera L.J."/>
            <person name="Caudill C.B."/>
            <person name="Ewell K.O."/>
            <person name="Haas C.L."/>
            <person name="Shapland G.L."/>
            <person name="Sitek C.J."/>
            <person name="Thompson J.S."/>
            <person name="Pollenz R.S."/>
            <person name="Garlena R.A."/>
            <person name="Russell D.A."/>
            <person name="Pope W.H."/>
            <person name="Jacobs-Sera D."/>
            <person name="Hatfull G.F."/>
        </authorList>
    </citation>
    <scope>NUCLEOTIDE SEQUENCE [LARGE SCALE GENOMIC DNA]</scope>
</reference>
<name>A0A7G8LIJ4_9CAUD</name>
<gene>
    <name evidence="1" type="primary">22</name>
    <name evidence="1" type="ORF">SEA_RABBITRUN_22</name>
</gene>
<dbReference type="KEGG" id="vg:70080672"/>
<dbReference type="Pfam" id="PF23841">
    <property type="entry name" value="Phage_tail_terminator_2"/>
    <property type="match status" value="1"/>
</dbReference>
<dbReference type="EMBL" id="MT658805">
    <property type="protein sequence ID" value="QNJ57066.1"/>
    <property type="molecule type" value="Genomic_DNA"/>
</dbReference>
<accession>A0A7G8LIJ4</accession>
<sequence>MPFTFPDWYQGGYDDAEKAVQAMLVPFLKLIDPKPYWCAYLPDEYGDQLPIVSSYRVGGAASVTQKFLDEAHIEVWAITERRSDSWELLEFCRQMLMSFQRGGIVEDPVSGHKFNINSVTEVIGPELTQMNVPDERAVSATFVVTTRTEAGLPDYARIRKQLLA</sequence>
<keyword evidence="2" id="KW-1185">Reference proteome</keyword>